<proteinExistence type="predicted"/>
<evidence type="ECO:0000313" key="1">
    <source>
        <dbReference type="EMBL" id="KAL0117318.1"/>
    </source>
</evidence>
<accession>A0AAW2FPF4</accession>
<keyword evidence="2" id="KW-1185">Reference proteome</keyword>
<dbReference type="EMBL" id="JADYXP020000009">
    <property type="protein sequence ID" value="KAL0117318.1"/>
    <property type="molecule type" value="Genomic_DNA"/>
</dbReference>
<name>A0AAW2FPF4_9HYME</name>
<comment type="caution">
    <text evidence="1">The sequence shown here is derived from an EMBL/GenBank/DDBJ whole genome shotgun (WGS) entry which is preliminary data.</text>
</comment>
<sequence length="191" mass="22395">MLSAYRHHGRDDFIAFPCPGLLATRTMDRAKFFRCSPRRSIHARDNVLEVSLVITKLAAQLPRAMLIEKVHRRLNISRLIIDLKLVPCFFLFFFTKPQTEHRGKHFYHFYHPQIVPRRAFATHIANVCTTTRTVSEKKKKKRQTVDCLISEQYLAQNVGNWDSLSYIQTWKRSEMEMHRPAILRGLGITSE</sequence>
<dbReference type="Proteomes" id="UP001430953">
    <property type="component" value="Unassembled WGS sequence"/>
</dbReference>
<organism evidence="1 2">
    <name type="scientific">Cardiocondyla obscurior</name>
    <dbReference type="NCBI Taxonomy" id="286306"/>
    <lineage>
        <taxon>Eukaryota</taxon>
        <taxon>Metazoa</taxon>
        <taxon>Ecdysozoa</taxon>
        <taxon>Arthropoda</taxon>
        <taxon>Hexapoda</taxon>
        <taxon>Insecta</taxon>
        <taxon>Pterygota</taxon>
        <taxon>Neoptera</taxon>
        <taxon>Endopterygota</taxon>
        <taxon>Hymenoptera</taxon>
        <taxon>Apocrita</taxon>
        <taxon>Aculeata</taxon>
        <taxon>Formicoidea</taxon>
        <taxon>Formicidae</taxon>
        <taxon>Myrmicinae</taxon>
        <taxon>Cardiocondyla</taxon>
    </lineage>
</organism>
<reference evidence="1 2" key="1">
    <citation type="submission" date="2023-03" db="EMBL/GenBank/DDBJ databases">
        <title>High recombination rates correlate with genetic variation in Cardiocondyla obscurior ants.</title>
        <authorList>
            <person name="Errbii M."/>
        </authorList>
    </citation>
    <scope>NUCLEOTIDE SEQUENCE [LARGE SCALE GENOMIC DNA]</scope>
    <source>
        <strain evidence="1">Alpha-2009</strain>
        <tissue evidence="1">Whole body</tissue>
    </source>
</reference>
<gene>
    <name evidence="1" type="ORF">PUN28_010280</name>
</gene>
<protein>
    <submittedName>
        <fullName evidence="1">Uncharacterized protein</fullName>
    </submittedName>
</protein>
<dbReference type="AlphaFoldDB" id="A0AAW2FPF4"/>
<evidence type="ECO:0000313" key="2">
    <source>
        <dbReference type="Proteomes" id="UP001430953"/>
    </source>
</evidence>